<dbReference type="EMBL" id="JAEQMM010000003">
    <property type="protein sequence ID" value="MBT1137673.1"/>
    <property type="molecule type" value="Genomic_DNA"/>
</dbReference>
<comment type="caution">
    <text evidence="1">The sequence shown here is derived from an EMBL/GenBank/DDBJ whole genome shotgun (WGS) entry which is preliminary data.</text>
</comment>
<keyword evidence="2" id="KW-1185">Reference proteome</keyword>
<sequence>MANSALVEHYDQIAKSEAVAMLAPMTEKVAQKYLFVDRKRAAEMLCISIAVFDDLKKLPQIRAVERRLPNCTKVLYKPKELEQAVLSVMQ</sequence>
<protein>
    <recommendedName>
        <fullName evidence="3">DNA-binding protein</fullName>
    </recommendedName>
</protein>
<organism evidence="1 2">
    <name type="scientific">Lactiplantibacillus argentoratensis</name>
    <dbReference type="NCBI Taxonomy" id="271881"/>
    <lineage>
        <taxon>Bacteria</taxon>
        <taxon>Bacillati</taxon>
        <taxon>Bacillota</taxon>
        <taxon>Bacilli</taxon>
        <taxon>Lactobacillales</taxon>
        <taxon>Lactobacillaceae</taxon>
        <taxon>Lactiplantibacillus</taxon>
    </lineage>
</organism>
<evidence type="ECO:0000313" key="2">
    <source>
        <dbReference type="Proteomes" id="UP000694640"/>
    </source>
</evidence>
<proteinExistence type="predicted"/>
<evidence type="ECO:0008006" key="3">
    <source>
        <dbReference type="Google" id="ProtNLM"/>
    </source>
</evidence>
<gene>
    <name evidence="1" type="ORF">JKL17_05985</name>
</gene>
<dbReference type="Proteomes" id="UP000694640">
    <property type="component" value="Unassembled WGS sequence"/>
</dbReference>
<dbReference type="RefSeq" id="WP_214417714.1">
    <property type="nucleotide sequence ID" value="NZ_JAEQMM010000003.1"/>
</dbReference>
<reference evidence="1 2" key="1">
    <citation type="submission" date="2021-01" db="EMBL/GenBank/DDBJ databases">
        <title>High-quality draft genome sequence data of six Lactiplantibacillus plantarum subsp. argentoratensis strains isolated from various Greek sourdoughs.</title>
        <authorList>
            <person name="Syrokou M.K."/>
            <person name="Paramithiotis S."/>
            <person name="Skandamis P.N."/>
            <person name="Drosinos E.H."/>
            <person name="Bosnea L."/>
            <person name="Mataragas M."/>
        </authorList>
    </citation>
    <scope>NUCLEOTIDE SEQUENCE [LARGE SCALE GENOMIC DNA]</scope>
    <source>
        <strain evidence="1 2">LQC 2520</strain>
    </source>
</reference>
<accession>A0ABS5UGG6</accession>
<evidence type="ECO:0000313" key="1">
    <source>
        <dbReference type="EMBL" id="MBT1137673.1"/>
    </source>
</evidence>
<name>A0ABS5UGG6_9LACO</name>